<comment type="caution">
    <text evidence="2">The sequence shown here is derived from an EMBL/GenBank/DDBJ whole genome shotgun (WGS) entry which is preliminary data.</text>
</comment>
<dbReference type="PANTHER" id="PTHR34825:SF1">
    <property type="entry name" value="AAA-ATPASE-LIKE DOMAIN-CONTAINING PROTEIN"/>
    <property type="match status" value="1"/>
</dbReference>
<dbReference type="InterPro" id="IPR018631">
    <property type="entry name" value="AAA-ATPase-like_dom"/>
</dbReference>
<sequence length="526" mass="61063">MGQLKKALPIGLQSFSNIRKEDYLYVDKTDLIYKLAQNRGYYFLSRPRRFGKSMLCSTMEALFSGKNDLFNNLFIENHWDWSVTHPVIRLDMSATNYSNLQAVKNKLQFVLKENAQLHQIQLEEGPDQASVFKSLIFQLFEKYQKQVVIIVDEYDKAIQDTLNREGQLASQAMDELRGFYSAIKASDDYIRFCFMTGITKFTGMGLFSGANNFEDISLDPAYSSICGFTQGELEQGFGDYFEPYDMELVKLWYNGYNYLGDSVYNPFDILLFLKKEGSFQNYWWQTGTPSFLARLFEKGEYHPQQLGHLELPAEELHHFSLKNLNLVSLLWQTGYLTIVETIEEPFGGQSFVLSTPNREVQRSLNALFLTSLTHLQQNAQHQQQNALRAIFNHDMVAFEHSIRSMFAAIPYNNFVQNNLQKFEGYYASVMYCYLLGLGLKTYTEQPTSQGRIDMVMETPTHIYIVEFKVTPSKPRENEQGEAIQQIIDQQYYQPYLNDGRSVVLLGMHFSEQDRNLNHFEVLDWNS</sequence>
<evidence type="ECO:0000313" key="3">
    <source>
        <dbReference type="Proteomes" id="UP001310022"/>
    </source>
</evidence>
<evidence type="ECO:0000259" key="1">
    <source>
        <dbReference type="Pfam" id="PF09820"/>
    </source>
</evidence>
<dbReference type="Pfam" id="PF08011">
    <property type="entry name" value="PDDEXK_9"/>
    <property type="match status" value="1"/>
</dbReference>
<protein>
    <submittedName>
        <fullName evidence="2">ATPase AAA</fullName>
    </submittedName>
</protein>
<reference evidence="2 3" key="1">
    <citation type="submission" date="2021-12" db="EMBL/GenBank/DDBJ databases">
        <title>Genome sequencing of bacteria with rrn-lacking chromosome and rrn-plasmid.</title>
        <authorList>
            <person name="Anda M."/>
            <person name="Iwasaki W."/>
        </authorList>
    </citation>
    <scope>NUCLEOTIDE SEQUENCE [LARGE SCALE GENOMIC DNA]</scope>
    <source>
        <strain evidence="2 3">NBRC 15940</strain>
    </source>
</reference>
<accession>A0AAN4W3M1</accession>
<dbReference type="EMBL" id="BQKE01000004">
    <property type="protein sequence ID" value="GJM64279.1"/>
    <property type="molecule type" value="Genomic_DNA"/>
</dbReference>
<dbReference type="Proteomes" id="UP001310022">
    <property type="component" value="Unassembled WGS sequence"/>
</dbReference>
<dbReference type="InterPro" id="IPR027417">
    <property type="entry name" value="P-loop_NTPase"/>
</dbReference>
<name>A0AAN4W3M1_9BACT</name>
<evidence type="ECO:0000313" key="2">
    <source>
        <dbReference type="EMBL" id="GJM64279.1"/>
    </source>
</evidence>
<dbReference type="InterPro" id="IPR012547">
    <property type="entry name" value="PDDEXK_9"/>
</dbReference>
<keyword evidence="3" id="KW-1185">Reference proteome</keyword>
<gene>
    <name evidence="2" type="ORF">PEDI_48310</name>
</gene>
<dbReference type="SUPFAM" id="SSF52540">
    <property type="entry name" value="P-loop containing nucleoside triphosphate hydrolases"/>
    <property type="match status" value="1"/>
</dbReference>
<dbReference type="PANTHER" id="PTHR34825">
    <property type="entry name" value="CONSERVED PROTEIN, WITH A WEAK D-GALACTARATE DEHYDRATASE/ALTRONATE HYDROLASE DOMAIN"/>
    <property type="match status" value="1"/>
</dbReference>
<proteinExistence type="predicted"/>
<dbReference type="AlphaFoldDB" id="A0AAN4W3M1"/>
<organism evidence="2 3">
    <name type="scientific">Persicobacter diffluens</name>
    <dbReference type="NCBI Taxonomy" id="981"/>
    <lineage>
        <taxon>Bacteria</taxon>
        <taxon>Pseudomonadati</taxon>
        <taxon>Bacteroidota</taxon>
        <taxon>Cytophagia</taxon>
        <taxon>Cytophagales</taxon>
        <taxon>Persicobacteraceae</taxon>
        <taxon>Persicobacter</taxon>
    </lineage>
</organism>
<dbReference type="RefSeq" id="WP_338239352.1">
    <property type="nucleotide sequence ID" value="NZ_BQKE01000004.1"/>
</dbReference>
<dbReference type="Pfam" id="PF09820">
    <property type="entry name" value="AAA-ATPase_like"/>
    <property type="match status" value="1"/>
</dbReference>
<feature type="domain" description="AAA-ATPase-like" evidence="1">
    <location>
        <begin position="9"/>
        <end position="207"/>
    </location>
</feature>